<accession>A0A0H2ME50</accession>
<keyword evidence="2" id="KW-1185">Reference proteome</keyword>
<name>A0A0H2ME50_9PROT</name>
<proteinExistence type="predicted"/>
<gene>
    <name evidence="1" type="ORF">WH96_20550</name>
</gene>
<dbReference type="Proteomes" id="UP000035444">
    <property type="component" value="Unassembled WGS sequence"/>
</dbReference>
<dbReference type="OrthoDB" id="5366218at2"/>
<evidence type="ECO:0000313" key="2">
    <source>
        <dbReference type="Proteomes" id="UP000035444"/>
    </source>
</evidence>
<protein>
    <submittedName>
        <fullName evidence="1">Uncharacterized protein</fullName>
    </submittedName>
</protein>
<dbReference type="AlphaFoldDB" id="A0A0H2ME50"/>
<dbReference type="EMBL" id="LAQL01000028">
    <property type="protein sequence ID" value="KLN58897.1"/>
    <property type="molecule type" value="Genomic_DNA"/>
</dbReference>
<reference evidence="1 2" key="1">
    <citation type="submission" date="2015-03" db="EMBL/GenBank/DDBJ databases">
        <title>Genome Sequence of Kiloniella spongiae MEBiC09566, isolated from a marine sponge.</title>
        <authorList>
            <person name="Shao Z."/>
            <person name="Wang L."/>
            <person name="Li X."/>
        </authorList>
    </citation>
    <scope>NUCLEOTIDE SEQUENCE [LARGE SCALE GENOMIC DNA]</scope>
    <source>
        <strain evidence="1 2">MEBiC09566</strain>
    </source>
</reference>
<organism evidence="1 2">
    <name type="scientific">Kiloniella spongiae</name>
    <dbReference type="NCBI Taxonomy" id="1489064"/>
    <lineage>
        <taxon>Bacteria</taxon>
        <taxon>Pseudomonadati</taxon>
        <taxon>Pseudomonadota</taxon>
        <taxon>Alphaproteobacteria</taxon>
        <taxon>Rhodospirillales</taxon>
        <taxon>Kiloniellaceae</taxon>
        <taxon>Kiloniella</taxon>
    </lineage>
</organism>
<dbReference type="RefSeq" id="WP_047766129.1">
    <property type="nucleotide sequence ID" value="NZ_LAQL01000028.1"/>
</dbReference>
<comment type="caution">
    <text evidence="1">The sequence shown here is derived from an EMBL/GenBank/DDBJ whole genome shotgun (WGS) entry which is preliminary data.</text>
</comment>
<dbReference type="STRING" id="1489064.WH96_20550"/>
<evidence type="ECO:0000313" key="1">
    <source>
        <dbReference type="EMBL" id="KLN58897.1"/>
    </source>
</evidence>
<sequence length="633" mass="73242">MNSPQSQFIKLKIPSKKNISILYPERIILEIEEIGNVWIGTLCYSRAYPKGNKYNIDLHSLVTTRLLSVKKIILFANDLFLNDPRRPITKVGIIRDFMRFIRWCDQNEMFDALNNKCKAVESYKKFVIYLHEQINTYKLKTGTAVTIQASVREILCSLFNTTDIHQGIKEVYKKNDSKSTLPPCEVRQAKTLGICSAIFNGFTDLLINKKLFPYALKVPRRIGLNNNKLWIFPSYKSFSIESNTHDTMSPCARGHALNWKEGKIRSIDEMIELYGCSKEAAQKKIYRTTKNLEIHNNDFKSYFRLEKARIAQTAFVILFIANTEMNRSQVFNLRWDDNYKIEKNKIGFRQIKYRAQNREVFFEIQASFLRQFLKYLKLRAYLNNKIPSNYLFRYPKKSKKQAIINVIPNISSLKRITEKIDKSLEFVNPIEWRAAKSDWYLNNTDPTTTSIALQNTEAVVLKHYAAGSHSKHVEEVGNFLTALSHIPTRIFSKKSPASTVILETALGGCSNFNNPTSTISTLKTPPDCNQPEGCLFCNKFLIHADVKDVQKLLSCLFCLEKTASFSANINQFESIYIPIKYRINQILDEISQISNRHRKMVKDTKSAVNEYEDLSPYWERKIMMFIEVGAISP</sequence>